<dbReference type="STRING" id="1172194.WQQ_45530"/>
<dbReference type="InterPro" id="IPR000719">
    <property type="entry name" value="Prot_kinase_dom"/>
</dbReference>
<dbReference type="EMBL" id="AKGD01000004">
    <property type="protein sequence ID" value="EIT68118.1"/>
    <property type="molecule type" value="Genomic_DNA"/>
</dbReference>
<keyword evidence="4" id="KW-0808">Transferase</keyword>
<dbReference type="CDD" id="cd05121">
    <property type="entry name" value="ABC1_ADCK3-like"/>
    <property type="match status" value="1"/>
</dbReference>
<evidence type="ECO:0000256" key="2">
    <source>
        <dbReference type="SAM" id="MobiDB-lite"/>
    </source>
</evidence>
<organism evidence="4 5">
    <name type="scientific">Hydrocarboniphaga effusa AP103</name>
    <dbReference type="NCBI Taxonomy" id="1172194"/>
    <lineage>
        <taxon>Bacteria</taxon>
        <taxon>Pseudomonadati</taxon>
        <taxon>Pseudomonadota</taxon>
        <taxon>Gammaproteobacteria</taxon>
        <taxon>Nevskiales</taxon>
        <taxon>Nevskiaceae</taxon>
        <taxon>Hydrocarboniphaga</taxon>
    </lineage>
</organism>
<comment type="similarity">
    <text evidence="1">Belongs to the protein kinase superfamily. ADCK protein kinase family.</text>
</comment>
<evidence type="ECO:0000259" key="3">
    <source>
        <dbReference type="PROSITE" id="PS50011"/>
    </source>
</evidence>
<dbReference type="PATRIC" id="fig|1172194.4.peg.4415"/>
<evidence type="ECO:0000313" key="4">
    <source>
        <dbReference type="EMBL" id="EIT68118.1"/>
    </source>
</evidence>
<sequence>MTDPQAPGDEAPPAPRSGLLRDLGALTVSTYRVTQGFKPLFKQLASESDITREELSSSIDIVFESLYRHPLLRSSERVTAYLRARRLIPNEQSTEDLIRFVVEQAVARSPVQVPDALVQEFWRFFDELFASPELKGLGELSLDMVRLVLRTYEPLLVETINVLKAGRRFNEWQLREVMLRAATVRGDVAIMRRQIRALRHIKPFFQADPKDFKAQAQIIANMVREFGPFFVKMAQVAAANADFLPEEIARELAVFHEDVPPMTAAEVEAAFLECYGRAPHELYMDFDTARPVRSGSIGSVYVAKKPFLENGLEVLRPVVVKIGRQNLDREFAIGKLVLGLAIMSSQYWAPHSKLAPFLRAMQEQVDEFVAGFMMELDFDQEARNHERFYDRSLRSALWRVPALYSHTHRIIEMEYLSDATSLTRAMRRLSRRDRRRFQARIAERLLYSVLHHGFVYGEIHGDLHPGNVMVGSDGSLHLIDWGNVVSLDGKWRAVWDYLAAAVLADTELLTDTLIEMSTHPRENAARRDEIRASLDETLQRKGVTPLNRQNFISQLQRGGLKGLYLRGQTVIHLMSNTQQAGLVLRRDYLHLSRALFAAAGSFSTLYENESKSLLLRDLGISFTRLPLLATSEWLREETLGLRQSLARRLPKALGSLLAPPMHKPKPRPVEPQRAAAWMQAAPNMPALQASSSPTSNPSRRRS</sequence>
<dbReference type="SUPFAM" id="SSF56112">
    <property type="entry name" value="Protein kinase-like (PK-like)"/>
    <property type="match status" value="1"/>
</dbReference>
<comment type="caution">
    <text evidence="4">The sequence shown here is derived from an EMBL/GenBank/DDBJ whole genome shotgun (WGS) entry which is preliminary data.</text>
</comment>
<proteinExistence type="inferred from homology"/>
<dbReference type="PROSITE" id="PS50011">
    <property type="entry name" value="PROTEIN_KINASE_DOM"/>
    <property type="match status" value="1"/>
</dbReference>
<protein>
    <submittedName>
        <fullName evidence="4">Protein kinase</fullName>
    </submittedName>
</protein>
<dbReference type="AlphaFoldDB" id="I8T350"/>
<dbReference type="InterPro" id="IPR011009">
    <property type="entry name" value="Kinase-like_dom_sf"/>
</dbReference>
<dbReference type="OrthoDB" id="5712114at2"/>
<keyword evidence="5" id="KW-1185">Reference proteome</keyword>
<gene>
    <name evidence="4" type="ORF">WQQ_45530</name>
</gene>
<feature type="domain" description="Protein kinase" evidence="3">
    <location>
        <begin position="286"/>
        <end position="634"/>
    </location>
</feature>
<evidence type="ECO:0000256" key="1">
    <source>
        <dbReference type="ARBA" id="ARBA00009670"/>
    </source>
</evidence>
<evidence type="ECO:0000313" key="5">
    <source>
        <dbReference type="Proteomes" id="UP000003704"/>
    </source>
</evidence>
<dbReference type="PANTHER" id="PTHR10566:SF113">
    <property type="entry name" value="PROTEIN ACTIVITY OF BC1 COMPLEX KINASE 7, CHLOROPLASTIC"/>
    <property type="match status" value="1"/>
</dbReference>
<dbReference type="PANTHER" id="PTHR10566">
    <property type="entry name" value="CHAPERONE-ACTIVITY OF BC1 COMPLEX CABC1 -RELATED"/>
    <property type="match status" value="1"/>
</dbReference>
<dbReference type="GO" id="GO:0004672">
    <property type="term" value="F:protein kinase activity"/>
    <property type="evidence" value="ECO:0007669"/>
    <property type="project" value="InterPro"/>
</dbReference>
<feature type="compositionally biased region" description="Low complexity" evidence="2">
    <location>
        <begin position="690"/>
        <end position="702"/>
    </location>
</feature>
<dbReference type="InterPro" id="IPR050154">
    <property type="entry name" value="UbiB_kinase"/>
</dbReference>
<accession>I8T350</accession>
<dbReference type="Proteomes" id="UP000003704">
    <property type="component" value="Unassembled WGS sequence"/>
</dbReference>
<feature type="region of interest" description="Disordered" evidence="2">
    <location>
        <begin position="682"/>
        <end position="702"/>
    </location>
</feature>
<dbReference type="Pfam" id="PF03109">
    <property type="entry name" value="ABC1"/>
    <property type="match status" value="1"/>
</dbReference>
<dbReference type="InterPro" id="IPR004147">
    <property type="entry name" value="ABC1_dom"/>
</dbReference>
<dbReference type="Gene3D" id="1.10.510.10">
    <property type="entry name" value="Transferase(Phosphotransferase) domain 1"/>
    <property type="match status" value="1"/>
</dbReference>
<dbReference type="RefSeq" id="WP_007187488.1">
    <property type="nucleotide sequence ID" value="NZ_AKGD01000004.1"/>
</dbReference>
<dbReference type="GO" id="GO:0005524">
    <property type="term" value="F:ATP binding"/>
    <property type="evidence" value="ECO:0007669"/>
    <property type="project" value="InterPro"/>
</dbReference>
<keyword evidence="4" id="KW-0418">Kinase</keyword>
<reference evidence="4 5" key="1">
    <citation type="journal article" date="2012" name="J. Bacteriol.">
        <title>Genome Sequence of n-Alkane-Degrading Hydrocarboniphaga effusa Strain AP103T (ATCC BAA-332T).</title>
        <authorList>
            <person name="Chang H.K."/>
            <person name="Zylstra G.J."/>
            <person name="Chae J.C."/>
        </authorList>
    </citation>
    <scope>NUCLEOTIDE SEQUENCE [LARGE SCALE GENOMIC DNA]</scope>
    <source>
        <strain evidence="4 5">AP103</strain>
    </source>
</reference>
<name>I8T350_9GAMM</name>